<protein>
    <submittedName>
        <fullName evidence="3">Nitrogen fixation protein FixH</fullName>
    </submittedName>
</protein>
<dbReference type="AlphaFoldDB" id="A0A4U6R1X2"/>
<sequence>MNEDLDIKPWFRQPWLWFLLMFPGAAIAWCTVMLTVAITTQNSMVTDDYSKQGRGYNMEIARDQAAKDLGLRAKMAFAEQRITLSVDSKNGRADYPYLILNLFHPTLSDRDRTVQFRAVGEGQYTAKLNQPIEGRWYFDLRGPDNDWRLKGESNLPSDRPLTLGAGAEDRG</sequence>
<dbReference type="Pfam" id="PF05751">
    <property type="entry name" value="FixH"/>
    <property type="match status" value="1"/>
</dbReference>
<organism evidence="3 4">
    <name type="scientific">Marinobacter panjinensis</name>
    <dbReference type="NCBI Taxonomy" id="2576384"/>
    <lineage>
        <taxon>Bacteria</taxon>
        <taxon>Pseudomonadati</taxon>
        <taxon>Pseudomonadota</taxon>
        <taxon>Gammaproteobacteria</taxon>
        <taxon>Pseudomonadales</taxon>
        <taxon>Marinobacteraceae</taxon>
        <taxon>Marinobacter</taxon>
    </lineage>
</organism>
<gene>
    <name evidence="3" type="ORF">FDP08_04345</name>
</gene>
<keyword evidence="2" id="KW-1133">Transmembrane helix</keyword>
<evidence type="ECO:0000313" key="4">
    <source>
        <dbReference type="Proteomes" id="UP000308488"/>
    </source>
</evidence>
<proteinExistence type="predicted"/>
<dbReference type="RefSeq" id="WP_137434791.1">
    <property type="nucleotide sequence ID" value="NZ_JANRHC010000001.1"/>
</dbReference>
<keyword evidence="4" id="KW-1185">Reference proteome</keyword>
<keyword evidence="2" id="KW-0812">Transmembrane</keyword>
<evidence type="ECO:0000256" key="2">
    <source>
        <dbReference type="SAM" id="Phobius"/>
    </source>
</evidence>
<dbReference type="Proteomes" id="UP000308488">
    <property type="component" value="Unassembled WGS sequence"/>
</dbReference>
<dbReference type="InterPro" id="IPR008620">
    <property type="entry name" value="FixH"/>
</dbReference>
<evidence type="ECO:0000256" key="1">
    <source>
        <dbReference type="SAM" id="MobiDB-lite"/>
    </source>
</evidence>
<feature type="transmembrane region" description="Helical" evidence="2">
    <location>
        <begin position="15"/>
        <end position="38"/>
    </location>
</feature>
<reference evidence="3 4" key="1">
    <citation type="submission" date="2019-05" db="EMBL/GenBank/DDBJ databases">
        <title>Marinobacter panjinensis sp. nov., a moderately halophilic bacterium isolated from sea tidal flat environment.</title>
        <authorList>
            <person name="Yang W."/>
            <person name="An M."/>
            <person name="He W."/>
            <person name="Luo X."/>
            <person name="Zhu L."/>
            <person name="Chen G."/>
            <person name="Zhang Y."/>
            <person name="Wang Y."/>
        </authorList>
    </citation>
    <scope>NUCLEOTIDE SEQUENCE [LARGE SCALE GENOMIC DNA]</scope>
    <source>
        <strain evidence="3 4">PJ-16</strain>
    </source>
</reference>
<dbReference type="EMBL" id="SZYH01000001">
    <property type="protein sequence ID" value="TKV67373.1"/>
    <property type="molecule type" value="Genomic_DNA"/>
</dbReference>
<keyword evidence="2" id="KW-0472">Membrane</keyword>
<evidence type="ECO:0000313" key="3">
    <source>
        <dbReference type="EMBL" id="TKV67373.1"/>
    </source>
</evidence>
<comment type="caution">
    <text evidence="3">The sequence shown here is derived from an EMBL/GenBank/DDBJ whole genome shotgun (WGS) entry which is preliminary data.</text>
</comment>
<dbReference type="OrthoDB" id="5295180at2"/>
<feature type="region of interest" description="Disordered" evidence="1">
    <location>
        <begin position="149"/>
        <end position="171"/>
    </location>
</feature>
<accession>A0A4U6R1X2</accession>
<name>A0A4U6R1X2_9GAMM</name>